<proteinExistence type="predicted"/>
<name>A0AAV4D6B8_9GAST</name>
<comment type="caution">
    <text evidence="1">The sequence shown here is derived from an EMBL/GenBank/DDBJ whole genome shotgun (WGS) entry which is preliminary data.</text>
</comment>
<reference evidence="1 2" key="1">
    <citation type="journal article" date="2021" name="Elife">
        <title>Chloroplast acquisition without the gene transfer in kleptoplastic sea slugs, Plakobranchus ocellatus.</title>
        <authorList>
            <person name="Maeda T."/>
            <person name="Takahashi S."/>
            <person name="Yoshida T."/>
            <person name="Shimamura S."/>
            <person name="Takaki Y."/>
            <person name="Nagai Y."/>
            <person name="Toyoda A."/>
            <person name="Suzuki Y."/>
            <person name="Arimoto A."/>
            <person name="Ishii H."/>
            <person name="Satoh N."/>
            <person name="Nishiyama T."/>
            <person name="Hasebe M."/>
            <person name="Maruyama T."/>
            <person name="Minagawa J."/>
            <person name="Obokata J."/>
            <person name="Shigenobu S."/>
        </authorList>
    </citation>
    <scope>NUCLEOTIDE SEQUENCE [LARGE SCALE GENOMIC DNA]</scope>
</reference>
<evidence type="ECO:0000313" key="1">
    <source>
        <dbReference type="EMBL" id="GFO39763.1"/>
    </source>
</evidence>
<sequence length="119" mass="13656">MEPSAGAPACPPSIQPVESSLNDTISARITVTVSHLRFLIDDKFYQDCKRHFLMVGKGRRPDLPTLQSLTQRVLVQLHFIKEEANSSFREVGLFADFHDRYYLCKHIHNQIHPQNPIKT</sequence>
<organism evidence="1 2">
    <name type="scientific">Plakobranchus ocellatus</name>
    <dbReference type="NCBI Taxonomy" id="259542"/>
    <lineage>
        <taxon>Eukaryota</taxon>
        <taxon>Metazoa</taxon>
        <taxon>Spiralia</taxon>
        <taxon>Lophotrochozoa</taxon>
        <taxon>Mollusca</taxon>
        <taxon>Gastropoda</taxon>
        <taxon>Heterobranchia</taxon>
        <taxon>Euthyneura</taxon>
        <taxon>Panpulmonata</taxon>
        <taxon>Sacoglossa</taxon>
        <taxon>Placobranchoidea</taxon>
        <taxon>Plakobranchidae</taxon>
        <taxon>Plakobranchus</taxon>
    </lineage>
</organism>
<dbReference type="EMBL" id="BLXT01007507">
    <property type="protein sequence ID" value="GFO39763.1"/>
    <property type="molecule type" value="Genomic_DNA"/>
</dbReference>
<evidence type="ECO:0000313" key="2">
    <source>
        <dbReference type="Proteomes" id="UP000735302"/>
    </source>
</evidence>
<gene>
    <name evidence="1" type="ORF">PoB_006626800</name>
</gene>
<protein>
    <submittedName>
        <fullName evidence="1">Uncharacterized protein</fullName>
    </submittedName>
</protein>
<keyword evidence="2" id="KW-1185">Reference proteome</keyword>
<dbReference type="Proteomes" id="UP000735302">
    <property type="component" value="Unassembled WGS sequence"/>
</dbReference>
<accession>A0AAV4D6B8</accession>
<dbReference type="AlphaFoldDB" id="A0AAV4D6B8"/>